<feature type="region of interest" description="Disordered" evidence="3">
    <location>
        <begin position="17"/>
        <end position="106"/>
    </location>
</feature>
<keyword evidence="2" id="KW-0677">Repeat</keyword>
<feature type="region of interest" description="Disordered" evidence="3">
    <location>
        <begin position="833"/>
        <end position="892"/>
    </location>
</feature>
<dbReference type="EMBL" id="BDGG01000001">
    <property type="protein sequence ID" value="GAU88735.1"/>
    <property type="molecule type" value="Genomic_DNA"/>
</dbReference>
<feature type="region of interest" description="Disordered" evidence="3">
    <location>
        <begin position="648"/>
        <end position="695"/>
    </location>
</feature>
<evidence type="ECO:0000256" key="3">
    <source>
        <dbReference type="SAM" id="MobiDB-lite"/>
    </source>
</evidence>
<dbReference type="Gene3D" id="3.80.10.10">
    <property type="entry name" value="Ribonuclease Inhibitor"/>
    <property type="match status" value="2"/>
</dbReference>
<evidence type="ECO:0000256" key="1">
    <source>
        <dbReference type="ARBA" id="ARBA00022614"/>
    </source>
</evidence>
<evidence type="ECO:0000256" key="2">
    <source>
        <dbReference type="ARBA" id="ARBA00022737"/>
    </source>
</evidence>
<dbReference type="PANTHER" id="PTHR24112">
    <property type="entry name" value="LEUCINE-RICH REPEAT, ISOFORM F-RELATED"/>
    <property type="match status" value="1"/>
</dbReference>
<dbReference type="AlphaFoldDB" id="A0A1D1UK21"/>
<accession>A0A1D1UK21</accession>
<evidence type="ECO:0008006" key="6">
    <source>
        <dbReference type="Google" id="ProtNLM"/>
    </source>
</evidence>
<protein>
    <recommendedName>
        <fullName evidence="6">CARMIL C-terminal domain-containing protein</fullName>
    </recommendedName>
</protein>
<feature type="region of interest" description="Disordered" evidence="3">
    <location>
        <begin position="589"/>
        <end position="613"/>
    </location>
</feature>
<keyword evidence="5" id="KW-1185">Reference proteome</keyword>
<feature type="compositionally biased region" description="Basic and acidic residues" evidence="3">
    <location>
        <begin position="851"/>
        <end position="868"/>
    </location>
</feature>
<proteinExistence type="predicted"/>
<reference evidence="4 5" key="1">
    <citation type="journal article" date="2016" name="Nat. Commun.">
        <title>Extremotolerant tardigrade genome and improved radiotolerance of human cultured cells by tardigrade-unique protein.</title>
        <authorList>
            <person name="Hashimoto T."/>
            <person name="Horikawa D.D."/>
            <person name="Saito Y."/>
            <person name="Kuwahara H."/>
            <person name="Kozuka-Hata H."/>
            <person name="Shin-I T."/>
            <person name="Minakuchi Y."/>
            <person name="Ohishi K."/>
            <person name="Motoyama A."/>
            <person name="Aizu T."/>
            <person name="Enomoto A."/>
            <person name="Kondo K."/>
            <person name="Tanaka S."/>
            <person name="Hara Y."/>
            <person name="Koshikawa S."/>
            <person name="Sagara H."/>
            <person name="Miura T."/>
            <person name="Yokobori S."/>
            <person name="Miyagawa K."/>
            <person name="Suzuki Y."/>
            <person name="Kubo T."/>
            <person name="Oyama M."/>
            <person name="Kohara Y."/>
            <person name="Fujiyama A."/>
            <person name="Arakawa K."/>
            <person name="Katayama T."/>
            <person name="Toyoda A."/>
            <person name="Kunieda T."/>
        </authorList>
    </citation>
    <scope>NUCLEOTIDE SEQUENCE [LARGE SCALE GENOMIC DNA]</scope>
    <source>
        <strain evidence="4 5">YOKOZUNA-1</strain>
    </source>
</reference>
<dbReference type="SMART" id="SM00368">
    <property type="entry name" value="LRR_RI"/>
    <property type="match status" value="7"/>
</dbReference>
<dbReference type="Proteomes" id="UP000186922">
    <property type="component" value="Unassembled WGS sequence"/>
</dbReference>
<dbReference type="SUPFAM" id="SSF52047">
    <property type="entry name" value="RNI-like"/>
    <property type="match status" value="1"/>
</dbReference>
<organism evidence="4 5">
    <name type="scientific">Ramazzottius varieornatus</name>
    <name type="common">Water bear</name>
    <name type="synonym">Tardigrade</name>
    <dbReference type="NCBI Taxonomy" id="947166"/>
    <lineage>
        <taxon>Eukaryota</taxon>
        <taxon>Metazoa</taxon>
        <taxon>Ecdysozoa</taxon>
        <taxon>Tardigrada</taxon>
        <taxon>Eutardigrada</taxon>
        <taxon>Parachela</taxon>
        <taxon>Hypsibioidea</taxon>
        <taxon>Ramazzottiidae</taxon>
        <taxon>Ramazzottius</taxon>
    </lineage>
</organism>
<dbReference type="InterPro" id="IPR032675">
    <property type="entry name" value="LRR_dom_sf"/>
</dbReference>
<evidence type="ECO:0000313" key="4">
    <source>
        <dbReference type="EMBL" id="GAU88735.1"/>
    </source>
</evidence>
<dbReference type="OrthoDB" id="10034042at2759"/>
<dbReference type="CDD" id="cd00116">
    <property type="entry name" value="LRR_RI"/>
    <property type="match status" value="1"/>
</dbReference>
<sequence>MHEAPLVSSMASSVLQKLDDSSRMHGDLSSDDSDAYLSTSSSYQNGQSPDAVEDESLTKQLLPSVSEAITDKKTDKATTSGAVSAEQLLPGLSHPTDSSPVTEPKDGFVELDETDIKDDHTTLETDRKADVRHPLEAEDDPSQLEKFLSDDLVINGPEATNEVLEDPLGAHLKEKKKNKTVTFRGEDATDLVTEFVDAPDPWHYGAESSTQKVLESYAKMCLHYNVQPLPKVLEAIKRNPGGGQRSGTFDVSGENLTLNLIDTFEPIFMRMCFEELNLTNCLPNDDVAVSIMDMLEYYQMADKLVISSNRKLEFRAWLTIAKVLKKSGIYYLDVSDCLLQEASASLLTRALRIGTNLVTLHIEKCGLSGRALFLLISALQYSENVQELFLGDNKLSPNDVIHIASAFKHGWKLRVLDLRNNTIMDAGATHLLDALEDGGVRGGSLRALNLWNNFLTSNIARSLSQLLARSRLLETLNLGLNDLKDETVFTIKQSLMMNRGLRRLGLQSTSMSDEGCIALAEYLADQPRFLRLDVRYNEIKAGGWLALSHATKLCPSLIRVDMSYDTKHLTHSDTIRDTMRVIHEACQANRERFDKGTAPSAEKEPEEPKPEKYSARINKLFGAGASNDDVAIAIDDVAIAIDDVDKPVDSSEAAGDASRTEKEQTLETGSKPVDNQLTSSRSTTEADSALPLDDGSSQDFPVFLGSLGNDANSTLELDVPRKKGQEMALRRSSITSLTASGPLSVSDRLADELFPVRVHPIPQASNHVTKGRFHISLVKATEKIYQSVQSVLSPTGSAVMAPMMGAHTTPPSENPPDGAKGIFNNWRASFRRGSKDGIENGGSLISPAGDNEGKRLNGDSKKSPDRSDNVQIGSSGETTKDAVVPSLPVLQT</sequence>
<evidence type="ECO:0000313" key="5">
    <source>
        <dbReference type="Proteomes" id="UP000186922"/>
    </source>
</evidence>
<comment type="caution">
    <text evidence="4">The sequence shown here is derived from an EMBL/GenBank/DDBJ whole genome shotgun (WGS) entry which is preliminary data.</text>
</comment>
<dbReference type="InterPro" id="IPR051279">
    <property type="entry name" value="PP1-Reg/Actin-Interact_Protein"/>
</dbReference>
<feature type="compositionally biased region" description="Polar residues" evidence="3">
    <location>
        <begin position="673"/>
        <end position="686"/>
    </location>
</feature>
<keyword evidence="1" id="KW-0433">Leucine-rich repeat</keyword>
<name>A0A1D1UK21_RAMVA</name>
<gene>
    <name evidence="4" type="primary">RvY_01374-1</name>
    <name evidence="4" type="synonym">RvY_01374.1</name>
    <name evidence="4" type="ORF">RvY_01374</name>
</gene>
<dbReference type="PANTHER" id="PTHR24112:SF9">
    <property type="entry name" value="PROTEIN PHOSPHATASE 1 REGULATORY SUBUNIT 37"/>
    <property type="match status" value="1"/>
</dbReference>
<feature type="compositionally biased region" description="Basic and acidic residues" evidence="3">
    <location>
        <begin position="17"/>
        <end position="28"/>
    </location>
</feature>